<dbReference type="InterPro" id="IPR003615">
    <property type="entry name" value="HNH_nuc"/>
</dbReference>
<keyword evidence="2" id="KW-0540">Nuclease</keyword>
<protein>
    <submittedName>
        <fullName evidence="2">HNH endonuclease</fullName>
    </submittedName>
</protein>
<dbReference type="OrthoDB" id="67788at2"/>
<name>A0A4Y8S6S0_9SPHI</name>
<dbReference type="GO" id="GO:0004519">
    <property type="term" value="F:endonuclease activity"/>
    <property type="evidence" value="ECO:0007669"/>
    <property type="project" value="UniProtKB-KW"/>
</dbReference>
<sequence length="310" mass="35491">MDFYLGVTDNSWYRYLSIINPEDINFWQPGGSLNFKALNPGAPFLFKLKAPLNVIGGMGFFSSHTFLPISVAWEAFGERNGCASYDDFRKKIISYRGNKTDVNPQIGCIVLTDPIFFETEDWIEVPENWSKSIVQGKTYSTEEEIGQKLWSKVDLLLSKYLDNRIPEENQFMVKEPEARYGNVLSKIRLGQGAFRVLVTDAYQRKCSITGEKTLPVLESAHIKSFSKDGPHATSNGILLRSDIHKLFDSGYLTITTDLKVEVSNRIKEEFLNGKEYYQYHGKELLTVPTKIIDRPNTQYIEWHNSNVFRG</sequence>
<organism evidence="2 3">
    <name type="scientific">Mucilaginibacter psychrotolerans</name>
    <dbReference type="NCBI Taxonomy" id="1524096"/>
    <lineage>
        <taxon>Bacteria</taxon>
        <taxon>Pseudomonadati</taxon>
        <taxon>Bacteroidota</taxon>
        <taxon>Sphingobacteriia</taxon>
        <taxon>Sphingobacteriales</taxon>
        <taxon>Sphingobacteriaceae</taxon>
        <taxon>Mucilaginibacter</taxon>
    </lineage>
</organism>
<keyword evidence="2" id="KW-0378">Hydrolase</keyword>
<dbReference type="RefSeq" id="WP_133235030.1">
    <property type="nucleotide sequence ID" value="NZ_SOZE01000032.1"/>
</dbReference>
<evidence type="ECO:0000313" key="2">
    <source>
        <dbReference type="EMBL" id="TFF34305.1"/>
    </source>
</evidence>
<gene>
    <name evidence="2" type="ORF">E2R66_22485</name>
</gene>
<feature type="domain" description="HNH nuclease" evidence="1">
    <location>
        <begin position="206"/>
        <end position="254"/>
    </location>
</feature>
<dbReference type="Pfam" id="PF13391">
    <property type="entry name" value="HNH_2"/>
    <property type="match status" value="1"/>
</dbReference>
<dbReference type="AlphaFoldDB" id="A0A4Y8S6S0"/>
<evidence type="ECO:0000259" key="1">
    <source>
        <dbReference type="Pfam" id="PF13391"/>
    </source>
</evidence>
<accession>A0A4Y8S6S0</accession>
<comment type="caution">
    <text evidence="2">The sequence shown here is derived from an EMBL/GenBank/DDBJ whole genome shotgun (WGS) entry which is preliminary data.</text>
</comment>
<keyword evidence="3" id="KW-1185">Reference proteome</keyword>
<keyword evidence="2" id="KW-0255">Endonuclease</keyword>
<dbReference type="Proteomes" id="UP000297540">
    <property type="component" value="Unassembled WGS sequence"/>
</dbReference>
<evidence type="ECO:0000313" key="3">
    <source>
        <dbReference type="Proteomes" id="UP000297540"/>
    </source>
</evidence>
<proteinExistence type="predicted"/>
<reference evidence="2 3" key="1">
    <citation type="journal article" date="2017" name="Int. J. Syst. Evol. Microbiol.">
        <title>Mucilaginibacterpsychrotolerans sp. nov., isolated from peatlands.</title>
        <authorList>
            <person name="Deng Y."/>
            <person name="Shen L."/>
            <person name="Xu B."/>
            <person name="Liu Y."/>
            <person name="Gu Z."/>
            <person name="Liu H."/>
            <person name="Zhou Y."/>
        </authorList>
    </citation>
    <scope>NUCLEOTIDE SEQUENCE [LARGE SCALE GENOMIC DNA]</scope>
    <source>
        <strain evidence="2 3">NH7-4</strain>
    </source>
</reference>
<dbReference type="EMBL" id="SOZE01000032">
    <property type="protein sequence ID" value="TFF34305.1"/>
    <property type="molecule type" value="Genomic_DNA"/>
</dbReference>